<dbReference type="AlphaFoldDB" id="A0A642C574"/>
<evidence type="ECO:0000313" key="2">
    <source>
        <dbReference type="Proteomes" id="UP000435985"/>
    </source>
</evidence>
<name>A0A642C574_BACOV</name>
<proteinExistence type="predicted"/>
<gene>
    <name evidence="1" type="ORF">F3B98_32230</name>
</gene>
<comment type="caution">
    <text evidence="1">The sequence shown here is derived from an EMBL/GenBank/DDBJ whole genome shotgun (WGS) entry which is preliminary data.</text>
</comment>
<dbReference type="EMBL" id="VWFO01000622">
    <property type="protein sequence ID" value="KAA4647404.1"/>
    <property type="molecule type" value="Genomic_DNA"/>
</dbReference>
<organism evidence="1 2">
    <name type="scientific">Bacteroides ovatus</name>
    <dbReference type="NCBI Taxonomy" id="28116"/>
    <lineage>
        <taxon>Bacteria</taxon>
        <taxon>Pseudomonadati</taxon>
        <taxon>Bacteroidota</taxon>
        <taxon>Bacteroidia</taxon>
        <taxon>Bacteroidales</taxon>
        <taxon>Bacteroidaceae</taxon>
        <taxon>Bacteroides</taxon>
    </lineage>
</organism>
<sequence length="83" mass="9741">GKVKAYLDGYLKKDCQICKWQAETMEGDRFCKLYKKCGNPKLCKDNDTLRCSMFRENTTAINNAISDFNEYLKNDNVDIWKMI</sequence>
<feature type="non-terminal residue" evidence="1">
    <location>
        <position position="1"/>
    </location>
</feature>
<protein>
    <submittedName>
        <fullName evidence="1">Uncharacterized protein</fullName>
    </submittedName>
</protein>
<dbReference type="Proteomes" id="UP000435985">
    <property type="component" value="Unassembled WGS sequence"/>
</dbReference>
<reference evidence="1 2" key="1">
    <citation type="journal article" date="2019" name="Nat. Med.">
        <title>A library of human gut bacterial isolates paired with longitudinal multiomics data enables mechanistic microbiome research.</title>
        <authorList>
            <person name="Poyet M."/>
            <person name="Groussin M."/>
            <person name="Gibbons S.M."/>
            <person name="Avila-Pacheco J."/>
            <person name="Jiang X."/>
            <person name="Kearney S.M."/>
            <person name="Perrotta A.R."/>
            <person name="Berdy B."/>
            <person name="Zhao S."/>
            <person name="Lieberman T.D."/>
            <person name="Swanson P.K."/>
            <person name="Smith M."/>
            <person name="Roesemann S."/>
            <person name="Alexander J.E."/>
            <person name="Rich S.A."/>
            <person name="Livny J."/>
            <person name="Vlamakis H."/>
            <person name="Clish C."/>
            <person name="Bullock K."/>
            <person name="Deik A."/>
            <person name="Scott J."/>
            <person name="Pierce K.A."/>
            <person name="Xavier R.J."/>
            <person name="Alm E.J."/>
        </authorList>
    </citation>
    <scope>NUCLEOTIDE SEQUENCE [LARGE SCALE GENOMIC DNA]</scope>
    <source>
        <strain evidence="1 2">BIOML-A14</strain>
    </source>
</reference>
<evidence type="ECO:0000313" key="1">
    <source>
        <dbReference type="EMBL" id="KAA4647404.1"/>
    </source>
</evidence>
<accession>A0A642C574</accession>